<name>M7ZZI4_TRIUA</name>
<dbReference type="eggNOG" id="ENOG502QW38">
    <property type="taxonomic scope" value="Eukaryota"/>
</dbReference>
<dbReference type="InterPro" id="IPR003657">
    <property type="entry name" value="WRKY_dom"/>
</dbReference>
<keyword evidence="5" id="KW-0539">Nucleus</keyword>
<dbReference type="STRING" id="4572.M7ZZI4"/>
<dbReference type="GO" id="GO:0000976">
    <property type="term" value="F:transcription cis-regulatory region binding"/>
    <property type="evidence" value="ECO:0007669"/>
    <property type="project" value="TreeGrafter"/>
</dbReference>
<dbReference type="Gene3D" id="2.20.25.80">
    <property type="entry name" value="WRKY domain"/>
    <property type="match status" value="1"/>
</dbReference>
<proteinExistence type="predicted"/>
<dbReference type="PANTHER" id="PTHR32096:SF93">
    <property type="entry name" value="WRKY DOMAIN-CONTAINING PROTEIN"/>
    <property type="match status" value="1"/>
</dbReference>
<evidence type="ECO:0000256" key="3">
    <source>
        <dbReference type="ARBA" id="ARBA00023125"/>
    </source>
</evidence>
<dbReference type="Pfam" id="PF03106">
    <property type="entry name" value="WRKY"/>
    <property type="match status" value="1"/>
</dbReference>
<reference evidence="6" key="1">
    <citation type="journal article" date="2013" name="Nature">
        <title>Draft genome of the wheat A-genome progenitor Triticum urartu.</title>
        <authorList>
            <person name="Ling H.Q."/>
            <person name="Zhao S."/>
            <person name="Liu D."/>
            <person name="Wang J."/>
            <person name="Sun H."/>
            <person name="Zhang C."/>
            <person name="Fan H."/>
            <person name="Li D."/>
            <person name="Dong L."/>
            <person name="Tao Y."/>
            <person name="Gao C."/>
            <person name="Wu H."/>
            <person name="Li Y."/>
            <person name="Cui Y."/>
            <person name="Guo X."/>
            <person name="Zheng S."/>
            <person name="Wang B."/>
            <person name="Yu K."/>
            <person name="Liang Q."/>
            <person name="Yang W."/>
            <person name="Lou X."/>
            <person name="Chen J."/>
            <person name="Feng M."/>
            <person name="Jian J."/>
            <person name="Zhang X."/>
            <person name="Luo G."/>
            <person name="Jiang Y."/>
            <person name="Liu J."/>
            <person name="Wang Z."/>
            <person name="Sha Y."/>
            <person name="Zhang B."/>
            <person name="Wu H."/>
            <person name="Tang D."/>
            <person name="Shen Q."/>
            <person name="Xue P."/>
            <person name="Zou S."/>
            <person name="Wang X."/>
            <person name="Liu X."/>
            <person name="Wang F."/>
            <person name="Yang Y."/>
            <person name="An X."/>
            <person name="Dong Z."/>
            <person name="Zhang K."/>
            <person name="Zhang X."/>
            <person name="Luo M.C."/>
            <person name="Dvorak J."/>
            <person name="Tong Y."/>
            <person name="Wang J."/>
            <person name="Yang H."/>
            <person name="Li Z."/>
            <person name="Wang D."/>
            <person name="Zhang A."/>
            <person name="Wang J."/>
        </authorList>
    </citation>
    <scope>NUCLEOTIDE SEQUENCE</scope>
</reference>
<organism evidence="6">
    <name type="scientific">Triticum urartu</name>
    <name type="common">Red wild einkorn</name>
    <name type="synonym">Crithodium urartu</name>
    <dbReference type="NCBI Taxonomy" id="4572"/>
    <lineage>
        <taxon>Eukaryota</taxon>
        <taxon>Viridiplantae</taxon>
        <taxon>Streptophyta</taxon>
        <taxon>Embryophyta</taxon>
        <taxon>Tracheophyta</taxon>
        <taxon>Spermatophyta</taxon>
        <taxon>Magnoliopsida</taxon>
        <taxon>Liliopsida</taxon>
        <taxon>Poales</taxon>
        <taxon>Poaceae</taxon>
        <taxon>BOP clade</taxon>
        <taxon>Pooideae</taxon>
        <taxon>Triticodae</taxon>
        <taxon>Triticeae</taxon>
        <taxon>Triticinae</taxon>
        <taxon>Triticum</taxon>
    </lineage>
</organism>
<protein>
    <submittedName>
        <fullName evidence="6">Putative WRKY transcription factor 35</fullName>
    </submittedName>
</protein>
<evidence type="ECO:0000256" key="5">
    <source>
        <dbReference type="ARBA" id="ARBA00023242"/>
    </source>
</evidence>
<dbReference type="PANTHER" id="PTHR32096">
    <property type="entry name" value="WRKY TRANSCRIPTION FACTOR 30-RELATED-RELATED"/>
    <property type="match status" value="1"/>
</dbReference>
<evidence type="ECO:0000313" key="6">
    <source>
        <dbReference type="EMBL" id="EMS68548.1"/>
    </source>
</evidence>
<dbReference type="InterPro" id="IPR044810">
    <property type="entry name" value="WRKY_plant"/>
</dbReference>
<dbReference type="GO" id="GO:0005634">
    <property type="term" value="C:nucleus"/>
    <property type="evidence" value="ECO:0007669"/>
    <property type="project" value="UniProtKB-SubCell"/>
</dbReference>
<dbReference type="InterPro" id="IPR036576">
    <property type="entry name" value="WRKY_dom_sf"/>
</dbReference>
<evidence type="ECO:0000256" key="1">
    <source>
        <dbReference type="ARBA" id="ARBA00004123"/>
    </source>
</evidence>
<gene>
    <name evidence="6" type="ORF">TRIUR3_27037</name>
</gene>
<sequence length="362" mass="40196">MTHVGALEGMKMAHGGKYIQQPWMHRSLGGTLLSWSSGRCTHSQLQHVAYLMKLGRSVDRSPRQSQPHCPLLCLYQTDHGLRRLGPRGGREELRRLDRSSRLGSRARAYSVTRVVSSLEFVGRRMKAASSSSSYDVLEPPRPPFSITPSSTSRERNVFISLLSASTSGQTLPGRKQTGRKPGVGTPTPRQRKTSRKKVVRLVPVEHGDVNNGTVDDLWAWRKYGQKPIKGSSRAYYKCSSLRACTARKLVDRSRAKPEMLIVTYIDDHCHAVPVPINTLPGTAHHPPKSPRGTTTSGEAVSARRQVDDADVTSCIAAEWADDKSKLPEPVGLDDFFGSFDNTVFSRKWATTFDDDRFLPCSL</sequence>
<dbReference type="EMBL" id="KD004828">
    <property type="protein sequence ID" value="EMS68548.1"/>
    <property type="molecule type" value="Genomic_DNA"/>
</dbReference>
<accession>M7ZZI4</accession>
<dbReference type="OMA" id="SCIAAEW"/>
<dbReference type="SMART" id="SM00774">
    <property type="entry name" value="WRKY"/>
    <property type="match status" value="1"/>
</dbReference>
<dbReference type="AlphaFoldDB" id="M7ZZI4"/>
<keyword evidence="4" id="KW-0804">Transcription</keyword>
<dbReference type="GO" id="GO:0003700">
    <property type="term" value="F:DNA-binding transcription factor activity"/>
    <property type="evidence" value="ECO:0007669"/>
    <property type="project" value="InterPro"/>
</dbReference>
<keyword evidence="2" id="KW-0805">Transcription regulation</keyword>
<dbReference type="SUPFAM" id="SSF118290">
    <property type="entry name" value="WRKY DNA-binding domain"/>
    <property type="match status" value="1"/>
</dbReference>
<keyword evidence="3" id="KW-0238">DNA-binding</keyword>
<dbReference type="PROSITE" id="PS50811">
    <property type="entry name" value="WRKY"/>
    <property type="match status" value="1"/>
</dbReference>
<evidence type="ECO:0000256" key="4">
    <source>
        <dbReference type="ARBA" id="ARBA00023163"/>
    </source>
</evidence>
<comment type="subcellular location">
    <subcellularLocation>
        <location evidence="1">Nucleus</location>
    </subcellularLocation>
</comment>
<evidence type="ECO:0000256" key="2">
    <source>
        <dbReference type="ARBA" id="ARBA00023015"/>
    </source>
</evidence>